<evidence type="ECO:0000256" key="5">
    <source>
        <dbReference type="ARBA" id="ARBA00023002"/>
    </source>
</evidence>
<keyword evidence="6" id="KW-0408">Iron</keyword>
<dbReference type="Pfam" id="PF06155">
    <property type="entry name" value="GBBH-like_N"/>
    <property type="match status" value="1"/>
</dbReference>
<keyword evidence="10" id="KW-1185">Reference proteome</keyword>
<organism evidence="9 10">
    <name type="scientific">Thalassomonas viridans</name>
    <dbReference type="NCBI Taxonomy" id="137584"/>
    <lineage>
        <taxon>Bacteria</taxon>
        <taxon>Pseudomonadati</taxon>
        <taxon>Pseudomonadota</taxon>
        <taxon>Gammaproteobacteria</taxon>
        <taxon>Alteromonadales</taxon>
        <taxon>Colwelliaceae</taxon>
        <taxon>Thalassomonas</taxon>
    </lineage>
</organism>
<dbReference type="InterPro" id="IPR050411">
    <property type="entry name" value="AlphaKG_dependent_hydroxylases"/>
</dbReference>
<gene>
    <name evidence="9" type="ORF">SG34_003345</name>
</gene>
<evidence type="ECO:0000313" key="9">
    <source>
        <dbReference type="EMBL" id="WDE05978.1"/>
    </source>
</evidence>
<keyword evidence="3" id="KW-0479">Metal-binding</keyword>
<dbReference type="PANTHER" id="PTHR10696:SF25">
    <property type="entry name" value="OXIDOREDUCTASE AIM17-RELATED"/>
    <property type="match status" value="1"/>
</dbReference>
<dbReference type="Proteomes" id="UP000032352">
    <property type="component" value="Chromosome"/>
</dbReference>
<dbReference type="InterPro" id="IPR038492">
    <property type="entry name" value="GBBH-like_N_sf"/>
</dbReference>
<dbReference type="SUPFAM" id="SSF51197">
    <property type="entry name" value="Clavaminate synthase-like"/>
    <property type="match status" value="1"/>
</dbReference>
<dbReference type="InterPro" id="IPR042098">
    <property type="entry name" value="TauD-like_sf"/>
</dbReference>
<evidence type="ECO:0000313" key="10">
    <source>
        <dbReference type="Proteomes" id="UP000032352"/>
    </source>
</evidence>
<dbReference type="InterPro" id="IPR010376">
    <property type="entry name" value="GBBH-like_N"/>
</dbReference>
<dbReference type="AlphaFoldDB" id="A0AAE9Z659"/>
<dbReference type="InterPro" id="IPR003819">
    <property type="entry name" value="TauD/TfdA-like"/>
</dbReference>
<evidence type="ECO:0000259" key="7">
    <source>
        <dbReference type="Pfam" id="PF02668"/>
    </source>
</evidence>
<proteinExistence type="inferred from homology"/>
<dbReference type="Pfam" id="PF02668">
    <property type="entry name" value="TauD"/>
    <property type="match status" value="1"/>
</dbReference>
<dbReference type="EMBL" id="CP059733">
    <property type="protein sequence ID" value="WDE05978.1"/>
    <property type="molecule type" value="Genomic_DNA"/>
</dbReference>
<evidence type="ECO:0000256" key="3">
    <source>
        <dbReference type="ARBA" id="ARBA00022723"/>
    </source>
</evidence>
<evidence type="ECO:0000256" key="4">
    <source>
        <dbReference type="ARBA" id="ARBA00022964"/>
    </source>
</evidence>
<name>A0AAE9Z659_9GAMM</name>
<feature type="domain" description="Gamma-butyrobetaine hydroxylase-like N-terminal" evidence="8">
    <location>
        <begin position="15"/>
        <end position="94"/>
    </location>
</feature>
<dbReference type="CDD" id="cd00250">
    <property type="entry name" value="CAS_like"/>
    <property type="match status" value="1"/>
</dbReference>
<dbReference type="Gene3D" id="3.30.2020.30">
    <property type="match status" value="1"/>
</dbReference>
<dbReference type="GO" id="GO:0016706">
    <property type="term" value="F:2-oxoglutarate-dependent dioxygenase activity"/>
    <property type="evidence" value="ECO:0007669"/>
    <property type="project" value="UniProtKB-ARBA"/>
</dbReference>
<keyword evidence="5" id="KW-0560">Oxidoreductase</keyword>
<evidence type="ECO:0000256" key="1">
    <source>
        <dbReference type="ARBA" id="ARBA00001954"/>
    </source>
</evidence>
<keyword evidence="4 9" id="KW-0223">Dioxygenase</keyword>
<reference evidence="9 10" key="1">
    <citation type="journal article" date="2015" name="Genome Announc.">
        <title>Draft Genome Sequences of Marine Isolates of Thalassomonas viridans and Thalassomonas actiniarum.</title>
        <authorList>
            <person name="Olonade I."/>
            <person name="van Zyl L.J."/>
            <person name="Trindade M."/>
        </authorList>
    </citation>
    <scope>NUCLEOTIDE SEQUENCE [LARGE SCALE GENOMIC DNA]</scope>
    <source>
        <strain evidence="9 10">XOM25</strain>
    </source>
</reference>
<reference evidence="9 10" key="2">
    <citation type="journal article" date="2022" name="Mar. Drugs">
        <title>Bioassay-Guided Fractionation Leads to the Detection of Cholic Acid Generated by the Rare Thalassomonas sp.</title>
        <authorList>
            <person name="Pheiffer F."/>
            <person name="Schneider Y.K."/>
            <person name="Hansen E.H."/>
            <person name="Andersen J.H."/>
            <person name="Isaksson J."/>
            <person name="Busche T."/>
            <person name="R C."/>
            <person name="Kalinowski J."/>
            <person name="Zyl L.V."/>
            <person name="Trindade M."/>
        </authorList>
    </citation>
    <scope>NUCLEOTIDE SEQUENCE [LARGE SCALE GENOMIC DNA]</scope>
    <source>
        <strain evidence="9 10">XOM25</strain>
    </source>
</reference>
<dbReference type="PANTHER" id="PTHR10696">
    <property type="entry name" value="GAMMA-BUTYROBETAINE HYDROXYLASE-RELATED"/>
    <property type="match status" value="1"/>
</dbReference>
<evidence type="ECO:0000256" key="6">
    <source>
        <dbReference type="ARBA" id="ARBA00023004"/>
    </source>
</evidence>
<dbReference type="GO" id="GO:0045329">
    <property type="term" value="P:carnitine biosynthetic process"/>
    <property type="evidence" value="ECO:0007669"/>
    <property type="project" value="TreeGrafter"/>
</dbReference>
<accession>A0AAE9Z659</accession>
<dbReference type="Gene3D" id="3.60.130.10">
    <property type="entry name" value="Clavaminate synthase-like"/>
    <property type="match status" value="1"/>
</dbReference>
<comment type="cofactor">
    <cofactor evidence="1">
        <name>Fe(2+)</name>
        <dbReference type="ChEBI" id="CHEBI:29033"/>
    </cofactor>
</comment>
<dbReference type="KEGG" id="tvd:SG34_003345"/>
<protein>
    <submittedName>
        <fullName evidence="9">TauD/TfdA family dioxygenase</fullName>
    </submittedName>
</protein>
<comment type="similarity">
    <text evidence="2">Belongs to the gamma-BBH/TMLD family.</text>
</comment>
<evidence type="ECO:0000256" key="2">
    <source>
        <dbReference type="ARBA" id="ARBA00008654"/>
    </source>
</evidence>
<feature type="domain" description="TauD/TfdA-like" evidence="7">
    <location>
        <begin position="115"/>
        <end position="362"/>
    </location>
</feature>
<evidence type="ECO:0000259" key="8">
    <source>
        <dbReference type="Pfam" id="PF06155"/>
    </source>
</evidence>
<dbReference type="RefSeq" id="WP_084724043.1">
    <property type="nucleotide sequence ID" value="NZ_CP059733.1"/>
</dbReference>
<sequence length="396" mass="46454">MSTNFLEIRSLQLRHTGLWIIWSDGHSEEYSYSWLRQNCHCEQCYNSSTGQRRAALADDDLKQQPKSAFIADNKLTVNIHWDIRHLGRYPVEQLSAYKKPPNNYYQYAKQEMLLTIPFQDYIFDDQSRWRLLQGLNQHGIVLLTDVPTQEDTIRQVAARIAPIQRTIYGEVYDVCVEDKPINIAYTDEELPLHMDLIYYESPPGLQLLHCLRFNETVTGGLSTFLDAFKVAEQFQRTDPDAFSTLCRLPGCFQKIHRDREQPVNIIYQRPHIVTNCYQEIIGVNWSPPFEGPVRLKSDDLADYYQAYDKFAGCMANGFNAYGYEFRLKPGDLVIFNNRRFVHGRQKIGNIISKTDRWLQGCYISIDDFVNQFRLAHQQYAEHEPIYHFANQNYFEQ</sequence>
<dbReference type="FunFam" id="3.30.2020.30:FF:000002">
    <property type="entry name" value="Putative gamma-butyrobetaine dioxygenase"/>
    <property type="match status" value="1"/>
</dbReference>
<dbReference type="GO" id="GO:0046872">
    <property type="term" value="F:metal ion binding"/>
    <property type="evidence" value="ECO:0007669"/>
    <property type="project" value="UniProtKB-KW"/>
</dbReference>